<dbReference type="Proteomes" id="UP000631114">
    <property type="component" value="Unassembled WGS sequence"/>
</dbReference>
<organism evidence="1 2">
    <name type="scientific">Coptis chinensis</name>
    <dbReference type="NCBI Taxonomy" id="261450"/>
    <lineage>
        <taxon>Eukaryota</taxon>
        <taxon>Viridiplantae</taxon>
        <taxon>Streptophyta</taxon>
        <taxon>Embryophyta</taxon>
        <taxon>Tracheophyta</taxon>
        <taxon>Spermatophyta</taxon>
        <taxon>Magnoliopsida</taxon>
        <taxon>Ranunculales</taxon>
        <taxon>Ranunculaceae</taxon>
        <taxon>Coptidoideae</taxon>
        <taxon>Coptis</taxon>
    </lineage>
</organism>
<protein>
    <submittedName>
        <fullName evidence="1">Uncharacterized protein</fullName>
    </submittedName>
</protein>
<comment type="caution">
    <text evidence="1">The sequence shown here is derived from an EMBL/GenBank/DDBJ whole genome shotgun (WGS) entry which is preliminary data.</text>
</comment>
<gene>
    <name evidence="1" type="ORF">IFM89_001672</name>
</gene>
<dbReference type="EMBL" id="JADFTS010000006">
    <property type="protein sequence ID" value="KAF9599726.1"/>
    <property type="molecule type" value="Genomic_DNA"/>
</dbReference>
<proteinExistence type="predicted"/>
<dbReference type="AlphaFoldDB" id="A0A835LU89"/>
<keyword evidence="2" id="KW-1185">Reference proteome</keyword>
<name>A0A835LU89_9MAGN</name>
<sequence length="129" mass="14196">MSLHFRSRLCYKYSLHDLSSLVDAFIHLTCYNGTVKRLGPLLRGIFHLKNLHLAVASIREVSVTKADGLGVNGIMLALSVAVDYVGVAQKFKVTKAVGLHISGSDMYNVGGLKRHLIGLWGWRLAFMAV</sequence>
<evidence type="ECO:0000313" key="1">
    <source>
        <dbReference type="EMBL" id="KAF9599726.1"/>
    </source>
</evidence>
<accession>A0A835LU89</accession>
<evidence type="ECO:0000313" key="2">
    <source>
        <dbReference type="Proteomes" id="UP000631114"/>
    </source>
</evidence>
<reference evidence="1 2" key="1">
    <citation type="submission" date="2020-10" db="EMBL/GenBank/DDBJ databases">
        <title>The Coptis chinensis genome and diversification of protoberbering-type alkaloids.</title>
        <authorList>
            <person name="Wang B."/>
            <person name="Shu S."/>
            <person name="Song C."/>
            <person name="Liu Y."/>
        </authorList>
    </citation>
    <scope>NUCLEOTIDE SEQUENCE [LARGE SCALE GENOMIC DNA]</scope>
    <source>
        <strain evidence="1">HL-2020</strain>
        <tissue evidence="1">Leaf</tissue>
    </source>
</reference>